<dbReference type="PRINTS" id="PR00410">
    <property type="entry name" value="PHEHYDRXLASE"/>
</dbReference>
<dbReference type="Pfam" id="PF00042">
    <property type="entry name" value="Globin"/>
    <property type="match status" value="1"/>
</dbReference>
<evidence type="ECO:0000256" key="7">
    <source>
        <dbReference type="ARBA" id="ARBA00023014"/>
    </source>
</evidence>
<comment type="similarity">
    <text evidence="3">In the C-terminal section; belongs to the flavoprotein pyridine nucleotide cytochrome reductase family.</text>
</comment>
<organism evidence="14 15">
    <name type="scientific">Kitasatospora paranensis</name>
    <dbReference type="NCBI Taxonomy" id="258053"/>
    <lineage>
        <taxon>Bacteria</taxon>
        <taxon>Bacillati</taxon>
        <taxon>Actinomycetota</taxon>
        <taxon>Actinomycetes</taxon>
        <taxon>Kitasatosporales</taxon>
        <taxon>Streptomycetaceae</taxon>
        <taxon>Kitasatospora</taxon>
    </lineage>
</organism>
<dbReference type="InterPro" id="IPR008333">
    <property type="entry name" value="Cbr1-like_FAD-bd_dom"/>
</dbReference>
<dbReference type="InterPro" id="IPR009050">
    <property type="entry name" value="Globin-like_sf"/>
</dbReference>
<feature type="domain" description="FAD-binding FR-type" evidence="13">
    <location>
        <begin position="298"/>
        <end position="398"/>
    </location>
</feature>
<evidence type="ECO:0000256" key="1">
    <source>
        <dbReference type="ARBA" id="ARBA00001970"/>
    </source>
</evidence>
<dbReference type="PANTHER" id="PTHR47354">
    <property type="entry name" value="NADH OXIDOREDUCTASE HCR"/>
    <property type="match status" value="1"/>
</dbReference>
<dbReference type="CDD" id="cd19753">
    <property type="entry name" value="Mb-like_oxidoreductase"/>
    <property type="match status" value="1"/>
</dbReference>
<name>A0ABW2FS86_9ACTN</name>
<dbReference type="InterPro" id="IPR017927">
    <property type="entry name" value="FAD-bd_FR_type"/>
</dbReference>
<evidence type="ECO:0000256" key="5">
    <source>
        <dbReference type="ARBA" id="ARBA00022714"/>
    </source>
</evidence>
<dbReference type="InterPro" id="IPR001433">
    <property type="entry name" value="OxRdtase_FAD/NAD-bd"/>
</dbReference>
<keyword evidence="7" id="KW-0411">Iron-sulfur</keyword>
<evidence type="ECO:0000256" key="9">
    <source>
        <dbReference type="ARBA" id="ARBA00048649"/>
    </source>
</evidence>
<dbReference type="Gene3D" id="3.40.50.80">
    <property type="entry name" value="Nucleotide-binding domain of ferredoxin-NADP reductase (FNR) module"/>
    <property type="match status" value="1"/>
</dbReference>
<accession>A0ABW2FS86</accession>
<comment type="caution">
    <text evidence="14">The sequence shown here is derived from an EMBL/GenBank/DDBJ whole genome shotgun (WGS) entry which is preliminary data.</text>
</comment>
<dbReference type="InterPro" id="IPR017938">
    <property type="entry name" value="Riboflavin_synthase-like_b-brl"/>
</dbReference>
<evidence type="ECO:0000256" key="8">
    <source>
        <dbReference type="ARBA" id="ARBA00023027"/>
    </source>
</evidence>
<keyword evidence="6" id="KW-0521">NADP</keyword>
<feature type="compositionally biased region" description="Low complexity" evidence="11">
    <location>
        <begin position="87"/>
        <end position="97"/>
    </location>
</feature>
<gene>
    <name evidence="14" type="ORF">ACFQMG_04860</name>
</gene>
<keyword evidence="15" id="KW-1185">Reference proteome</keyword>
<dbReference type="InterPro" id="IPR039261">
    <property type="entry name" value="FNR_nucleotide-bd"/>
</dbReference>
<dbReference type="EMBL" id="JBHTAJ010000006">
    <property type="protein sequence ID" value="MFC7178892.1"/>
    <property type="molecule type" value="Genomic_DNA"/>
</dbReference>
<keyword evidence="5" id="KW-0001">2Fe-2S</keyword>
<evidence type="ECO:0000256" key="6">
    <source>
        <dbReference type="ARBA" id="ARBA00022857"/>
    </source>
</evidence>
<keyword evidence="8" id="KW-0520">NAD</keyword>
<feature type="compositionally biased region" description="Low complexity" evidence="11">
    <location>
        <begin position="1"/>
        <end position="11"/>
    </location>
</feature>
<dbReference type="RefSeq" id="WP_380230500.1">
    <property type="nucleotide sequence ID" value="NZ_JBHSVH010000002.1"/>
</dbReference>
<comment type="catalytic activity">
    <reaction evidence="9">
        <text>2 nitric oxide + NADH + 2 O2 = 2 nitrate + NAD(+) + H(+)</text>
        <dbReference type="Rhea" id="RHEA:19469"/>
        <dbReference type="ChEBI" id="CHEBI:15378"/>
        <dbReference type="ChEBI" id="CHEBI:15379"/>
        <dbReference type="ChEBI" id="CHEBI:16480"/>
        <dbReference type="ChEBI" id="CHEBI:17632"/>
        <dbReference type="ChEBI" id="CHEBI:57540"/>
        <dbReference type="ChEBI" id="CHEBI:57945"/>
        <dbReference type="EC" id="1.14.12.17"/>
    </reaction>
</comment>
<dbReference type="PROSITE" id="PS01033">
    <property type="entry name" value="GLOBIN"/>
    <property type="match status" value="1"/>
</dbReference>
<keyword evidence="5" id="KW-0408">Iron</keyword>
<evidence type="ECO:0000256" key="11">
    <source>
        <dbReference type="SAM" id="MobiDB-lite"/>
    </source>
</evidence>
<evidence type="ECO:0000256" key="3">
    <source>
        <dbReference type="ARBA" id="ARBA00006401"/>
    </source>
</evidence>
<dbReference type="PROSITE" id="PS51384">
    <property type="entry name" value="FAD_FR"/>
    <property type="match status" value="1"/>
</dbReference>
<dbReference type="SUPFAM" id="SSF46458">
    <property type="entry name" value="Globin-like"/>
    <property type="match status" value="1"/>
</dbReference>
<dbReference type="SUPFAM" id="SSF63380">
    <property type="entry name" value="Riboflavin synthase domain-like"/>
    <property type="match status" value="1"/>
</dbReference>
<dbReference type="Gene3D" id="1.10.490.10">
    <property type="entry name" value="Globins"/>
    <property type="match status" value="1"/>
</dbReference>
<dbReference type="InterPro" id="IPR001709">
    <property type="entry name" value="Flavoprot_Pyr_Nucl_cyt_Rdtase"/>
</dbReference>
<dbReference type="PRINTS" id="PR00371">
    <property type="entry name" value="FPNCR"/>
</dbReference>
<keyword evidence="5" id="KW-0479">Metal-binding</keyword>
<dbReference type="InterPro" id="IPR000971">
    <property type="entry name" value="Globin"/>
</dbReference>
<feature type="compositionally biased region" description="Low complexity" evidence="11">
    <location>
        <begin position="18"/>
        <end position="55"/>
    </location>
</feature>
<evidence type="ECO:0000256" key="4">
    <source>
        <dbReference type="ARBA" id="ARBA00012229"/>
    </source>
</evidence>
<comment type="cofactor">
    <cofactor evidence="2">
        <name>FAD</name>
        <dbReference type="ChEBI" id="CHEBI:57692"/>
    </cofactor>
</comment>
<comment type="catalytic activity">
    <reaction evidence="10">
        <text>2 nitric oxide + NADPH + 2 O2 = 2 nitrate + NADP(+) + H(+)</text>
        <dbReference type="Rhea" id="RHEA:19465"/>
        <dbReference type="ChEBI" id="CHEBI:15378"/>
        <dbReference type="ChEBI" id="CHEBI:15379"/>
        <dbReference type="ChEBI" id="CHEBI:16480"/>
        <dbReference type="ChEBI" id="CHEBI:17632"/>
        <dbReference type="ChEBI" id="CHEBI:57783"/>
        <dbReference type="ChEBI" id="CHEBI:58349"/>
        <dbReference type="EC" id="1.14.12.17"/>
    </reaction>
</comment>
<feature type="region of interest" description="Disordered" evidence="11">
    <location>
        <begin position="128"/>
        <end position="160"/>
    </location>
</feature>
<feature type="region of interest" description="Disordered" evidence="11">
    <location>
        <begin position="1"/>
        <end position="98"/>
    </location>
</feature>
<evidence type="ECO:0000256" key="2">
    <source>
        <dbReference type="ARBA" id="ARBA00001974"/>
    </source>
</evidence>
<dbReference type="Gene3D" id="2.40.30.10">
    <property type="entry name" value="Translation factors"/>
    <property type="match status" value="1"/>
</dbReference>
<evidence type="ECO:0000259" key="13">
    <source>
        <dbReference type="PROSITE" id="PS51384"/>
    </source>
</evidence>
<dbReference type="InterPro" id="IPR012292">
    <property type="entry name" value="Globin/Proto"/>
</dbReference>
<dbReference type="EC" id="1.14.12.17" evidence="4"/>
<evidence type="ECO:0000313" key="15">
    <source>
        <dbReference type="Proteomes" id="UP001596435"/>
    </source>
</evidence>
<dbReference type="Proteomes" id="UP001596435">
    <property type="component" value="Unassembled WGS sequence"/>
</dbReference>
<protein>
    <recommendedName>
        <fullName evidence="4">nitric oxide dioxygenase</fullName>
        <ecNumber evidence="4">1.14.12.17</ecNumber>
    </recommendedName>
</protein>
<dbReference type="Pfam" id="PF00175">
    <property type="entry name" value="NAD_binding_1"/>
    <property type="match status" value="1"/>
</dbReference>
<evidence type="ECO:0000259" key="12">
    <source>
        <dbReference type="PROSITE" id="PS01033"/>
    </source>
</evidence>
<evidence type="ECO:0000256" key="10">
    <source>
        <dbReference type="ARBA" id="ARBA00049433"/>
    </source>
</evidence>
<dbReference type="InterPro" id="IPR050415">
    <property type="entry name" value="MRET"/>
</dbReference>
<reference evidence="15" key="1">
    <citation type="journal article" date="2019" name="Int. J. Syst. Evol. Microbiol.">
        <title>The Global Catalogue of Microorganisms (GCM) 10K type strain sequencing project: providing services to taxonomists for standard genome sequencing and annotation.</title>
        <authorList>
            <consortium name="The Broad Institute Genomics Platform"/>
            <consortium name="The Broad Institute Genome Sequencing Center for Infectious Disease"/>
            <person name="Wu L."/>
            <person name="Ma J."/>
        </authorList>
    </citation>
    <scope>NUCLEOTIDE SEQUENCE [LARGE SCALE GENOMIC DNA]</scope>
    <source>
        <strain evidence="15">CGMCC 1.12859</strain>
    </source>
</reference>
<evidence type="ECO:0000313" key="14">
    <source>
        <dbReference type="EMBL" id="MFC7178892.1"/>
    </source>
</evidence>
<feature type="domain" description="Globin" evidence="12">
    <location>
        <begin position="157"/>
        <end position="291"/>
    </location>
</feature>
<dbReference type="Pfam" id="PF00970">
    <property type="entry name" value="FAD_binding_6"/>
    <property type="match status" value="1"/>
</dbReference>
<proteinExistence type="inferred from homology"/>
<dbReference type="PANTHER" id="PTHR47354:SF5">
    <property type="entry name" value="PROTEIN RFBI"/>
    <property type="match status" value="1"/>
</dbReference>
<sequence>MPGLTPALAVVPEPPAAPAASRPEPDAAPAGAEPAPAVGAPGEPAAPPAVEGAPAGAPPADTPEGPVIPERPSRPPLIPAPSRPDTAPAGPGAPALPVYQPLFSDAPGLNWIGPGDNWTRAWTAGNQAEAPAQPGPAAPRSTPAALPAGPQDPADLPPTPRDIELIRSTLAVVEPVADRATAHFYALIFLHHPEVRALFPASMDVQRDRLFRALLTAARNAHDPARLTEYLSALGRGHRKYGTLNGHYGPVGECLVAALARYCGSRWDAATELAWRRVYGLVSRIMIEAAEEAARTSPAWWQAEVVSREMATPDVAVITLRPDQPYPYRAGQYAGVETPWWPRVWRHFSFAGAPRPDGLLTFHVKAVQAGWVSNALVRRAVPGDVLRLGPAAGGMTADRVGDGGLLLVGGGTGIAPITALVEELAGSGAGDRSVQVYYGARRSSELYALAALRALSDRHPWLTVHPVVSDREPLPGGALTGDLPEVVARYAPWHGHDAFLSGPAAMVRRGVASLQRAGVPAARIHHDLVGDLAGG</sequence>
<comment type="cofactor">
    <cofactor evidence="1">
        <name>heme b</name>
        <dbReference type="ChEBI" id="CHEBI:60344"/>
    </cofactor>
</comment>
<dbReference type="SUPFAM" id="SSF52343">
    <property type="entry name" value="Ferredoxin reductase-like, C-terminal NADP-linked domain"/>
    <property type="match status" value="1"/>
</dbReference>